<evidence type="ECO:0000256" key="7">
    <source>
        <dbReference type="SAM" id="Phobius"/>
    </source>
</evidence>
<feature type="domain" description="Peptidase S54 rhomboid" evidence="8">
    <location>
        <begin position="59"/>
        <end position="206"/>
    </location>
</feature>
<dbReference type="InterPro" id="IPR050925">
    <property type="entry name" value="Rhomboid_protease_S54"/>
</dbReference>
<keyword evidence="4" id="KW-0378">Hydrolase</keyword>
<dbReference type="EMBL" id="CP084930">
    <property type="protein sequence ID" value="USI73037.1"/>
    <property type="molecule type" value="Genomic_DNA"/>
</dbReference>
<feature type="transmembrane region" description="Helical" evidence="7">
    <location>
        <begin position="118"/>
        <end position="140"/>
    </location>
</feature>
<evidence type="ECO:0000256" key="1">
    <source>
        <dbReference type="ARBA" id="ARBA00004141"/>
    </source>
</evidence>
<dbReference type="GO" id="GO:0006508">
    <property type="term" value="P:proteolysis"/>
    <property type="evidence" value="ECO:0007669"/>
    <property type="project" value="UniProtKB-KW"/>
</dbReference>
<dbReference type="PANTHER" id="PTHR43731:SF14">
    <property type="entry name" value="PRESENILIN-ASSOCIATED RHOMBOID-LIKE PROTEIN, MITOCHONDRIAL"/>
    <property type="match status" value="1"/>
</dbReference>
<comment type="similarity">
    <text evidence="2">Belongs to the peptidase S54 family.</text>
</comment>
<evidence type="ECO:0000313" key="9">
    <source>
        <dbReference type="EMBL" id="USI73037.1"/>
    </source>
</evidence>
<name>A0ABY4X7Z9_9SPHN</name>
<dbReference type="SUPFAM" id="SSF144091">
    <property type="entry name" value="Rhomboid-like"/>
    <property type="match status" value="1"/>
</dbReference>
<sequence length="214" mass="21651">MRLPPARATAAIIGATAGAWGIAALAGLSPQLAVLAGFIPGRLSLGFTPPQAVPFWATPLTATLVHAGLLHLLFNMLMLGFCARFVEASIGAGGVVLLYLVGAYAAAAAQYVADPQGLVPMVGASGAASAVIGAYALLYGRPRAMGWSPRSGRALHVAWLAAAWIGLQALIGFAQGGMPGVPEGSSIAVAAHIGGFLAGLVLARPLLLFRYRSA</sequence>
<keyword evidence="9" id="KW-0645">Protease</keyword>
<protein>
    <submittedName>
        <fullName evidence="9">Rhomboid family intramembrane serine protease</fullName>
    </submittedName>
</protein>
<evidence type="ECO:0000256" key="4">
    <source>
        <dbReference type="ARBA" id="ARBA00022801"/>
    </source>
</evidence>
<proteinExistence type="inferred from homology"/>
<comment type="subcellular location">
    <subcellularLocation>
        <location evidence="1">Membrane</location>
        <topology evidence="1">Multi-pass membrane protein</topology>
    </subcellularLocation>
</comment>
<accession>A0ABY4X7Z9</accession>
<dbReference type="GO" id="GO:0008233">
    <property type="term" value="F:peptidase activity"/>
    <property type="evidence" value="ECO:0007669"/>
    <property type="project" value="UniProtKB-KW"/>
</dbReference>
<evidence type="ECO:0000313" key="10">
    <source>
        <dbReference type="Proteomes" id="UP001056937"/>
    </source>
</evidence>
<feature type="transmembrane region" description="Helical" evidence="7">
    <location>
        <begin position="60"/>
        <end position="83"/>
    </location>
</feature>
<feature type="transmembrane region" description="Helical" evidence="7">
    <location>
        <begin position="90"/>
        <end position="112"/>
    </location>
</feature>
<reference evidence="9" key="1">
    <citation type="journal article" date="2022" name="Toxins">
        <title>Genomic Analysis of Sphingopyxis sp. USTB-05 for Biodegrading Cyanobacterial Hepatotoxins.</title>
        <authorList>
            <person name="Liu C."/>
            <person name="Xu Q."/>
            <person name="Zhao Z."/>
            <person name="Zhang H."/>
            <person name="Liu X."/>
            <person name="Yin C."/>
            <person name="Liu Y."/>
            <person name="Yan H."/>
        </authorList>
    </citation>
    <scope>NUCLEOTIDE SEQUENCE</scope>
    <source>
        <strain evidence="9">NBD5</strain>
    </source>
</reference>
<keyword evidence="6 7" id="KW-0472">Membrane</keyword>
<keyword evidence="5 7" id="KW-1133">Transmembrane helix</keyword>
<evidence type="ECO:0000256" key="5">
    <source>
        <dbReference type="ARBA" id="ARBA00022989"/>
    </source>
</evidence>
<evidence type="ECO:0000256" key="2">
    <source>
        <dbReference type="ARBA" id="ARBA00009045"/>
    </source>
</evidence>
<evidence type="ECO:0000259" key="8">
    <source>
        <dbReference type="Pfam" id="PF01694"/>
    </source>
</evidence>
<feature type="transmembrane region" description="Helical" evidence="7">
    <location>
        <begin position="152"/>
        <end position="174"/>
    </location>
</feature>
<keyword evidence="3 7" id="KW-0812">Transmembrane</keyword>
<dbReference type="Pfam" id="PF01694">
    <property type="entry name" value="Rhomboid"/>
    <property type="match status" value="1"/>
</dbReference>
<gene>
    <name evidence="9" type="ORF">LHA26_00730</name>
</gene>
<evidence type="ECO:0000256" key="3">
    <source>
        <dbReference type="ARBA" id="ARBA00022692"/>
    </source>
</evidence>
<dbReference type="RefSeq" id="WP_252166848.1">
    <property type="nucleotide sequence ID" value="NZ_CP084930.1"/>
</dbReference>
<keyword evidence="10" id="KW-1185">Reference proteome</keyword>
<dbReference type="InterPro" id="IPR035952">
    <property type="entry name" value="Rhomboid-like_sf"/>
</dbReference>
<organism evidence="9 10">
    <name type="scientific">Sphingomonas morindae</name>
    <dbReference type="NCBI Taxonomy" id="1541170"/>
    <lineage>
        <taxon>Bacteria</taxon>
        <taxon>Pseudomonadati</taxon>
        <taxon>Pseudomonadota</taxon>
        <taxon>Alphaproteobacteria</taxon>
        <taxon>Sphingomonadales</taxon>
        <taxon>Sphingomonadaceae</taxon>
        <taxon>Sphingomonas</taxon>
    </lineage>
</organism>
<dbReference type="InterPro" id="IPR022764">
    <property type="entry name" value="Peptidase_S54_rhomboid_dom"/>
</dbReference>
<dbReference type="Gene3D" id="1.20.1540.10">
    <property type="entry name" value="Rhomboid-like"/>
    <property type="match status" value="1"/>
</dbReference>
<evidence type="ECO:0000256" key="6">
    <source>
        <dbReference type="ARBA" id="ARBA00023136"/>
    </source>
</evidence>
<feature type="transmembrane region" description="Helical" evidence="7">
    <location>
        <begin position="186"/>
        <end position="209"/>
    </location>
</feature>
<dbReference type="Proteomes" id="UP001056937">
    <property type="component" value="Chromosome 1"/>
</dbReference>
<dbReference type="PANTHER" id="PTHR43731">
    <property type="entry name" value="RHOMBOID PROTEASE"/>
    <property type="match status" value="1"/>
</dbReference>